<dbReference type="RefSeq" id="WP_008928477.1">
    <property type="nucleotide sequence ID" value="NZ_AMRJ01000007.1"/>
</dbReference>
<proteinExistence type="predicted"/>
<keyword evidence="1" id="KW-0732">Signal</keyword>
<comment type="caution">
    <text evidence="2">The sequence shown here is derived from an EMBL/GenBank/DDBJ whole genome shotgun (WGS) entry which is preliminary data.</text>
</comment>
<dbReference type="PATRIC" id="fig|1177179.3.peg.1302"/>
<feature type="chain" id="PRO_5003948664" description="Lipoprotein" evidence="1">
    <location>
        <begin position="18"/>
        <end position="147"/>
    </location>
</feature>
<protein>
    <recommendedName>
        <fullName evidence="4">Lipoprotein</fullName>
    </recommendedName>
</protein>
<dbReference type="EMBL" id="AMRJ01000007">
    <property type="protein sequence ID" value="EKF74855.1"/>
    <property type="molecule type" value="Genomic_DNA"/>
</dbReference>
<name>L0WGA7_9GAMM</name>
<dbReference type="STRING" id="1177179.A11A3_06470"/>
<dbReference type="PROSITE" id="PS51257">
    <property type="entry name" value="PROKAR_LIPOPROTEIN"/>
    <property type="match status" value="1"/>
</dbReference>
<feature type="signal peptide" evidence="1">
    <location>
        <begin position="1"/>
        <end position="17"/>
    </location>
</feature>
<dbReference type="AlphaFoldDB" id="L0WGA7"/>
<accession>L0WGA7</accession>
<evidence type="ECO:0000313" key="2">
    <source>
        <dbReference type="EMBL" id="EKF74855.1"/>
    </source>
</evidence>
<evidence type="ECO:0000313" key="3">
    <source>
        <dbReference type="Proteomes" id="UP000010164"/>
    </source>
</evidence>
<dbReference type="Proteomes" id="UP000010164">
    <property type="component" value="Unassembled WGS sequence"/>
</dbReference>
<organism evidence="2 3">
    <name type="scientific">Alcanivorax hongdengensis A-11-3</name>
    <dbReference type="NCBI Taxonomy" id="1177179"/>
    <lineage>
        <taxon>Bacteria</taxon>
        <taxon>Pseudomonadati</taxon>
        <taxon>Pseudomonadota</taxon>
        <taxon>Gammaproteobacteria</taxon>
        <taxon>Oceanospirillales</taxon>
        <taxon>Alcanivoracaceae</taxon>
        <taxon>Alcanivorax</taxon>
    </lineage>
</organism>
<keyword evidence="3" id="KW-1185">Reference proteome</keyword>
<evidence type="ECO:0000256" key="1">
    <source>
        <dbReference type="SAM" id="SignalP"/>
    </source>
</evidence>
<gene>
    <name evidence="2" type="ORF">A11A3_06470</name>
</gene>
<reference evidence="2 3" key="1">
    <citation type="journal article" date="2012" name="J. Bacteriol.">
        <title>Genome Sequence of the Alkane-Degrading Bacterium Alcanivorax hongdengensis Type Strain A-11-3.</title>
        <authorList>
            <person name="Lai Q."/>
            <person name="Shao Z."/>
        </authorList>
    </citation>
    <scope>NUCLEOTIDE SEQUENCE [LARGE SCALE GENOMIC DNA]</scope>
    <source>
        <strain evidence="2 3">A-11-3</strain>
    </source>
</reference>
<evidence type="ECO:0008006" key="4">
    <source>
        <dbReference type="Google" id="ProtNLM"/>
    </source>
</evidence>
<sequence length="147" mass="15908">MLRVLTIFLAMALSACATTGMYDAPKGEQTVKLTVDNQLSAASDSADQGGWQMPGQSSPVRAAIFTVDEDRVAEQAGLQSITLEPGKHKIQVFADRSGILRFGTFRYKFKEAGDYTVSIGAGDGTDKYELKLINQAAPDKVLVKKDF</sequence>
<dbReference type="OrthoDB" id="6078150at2"/>